<evidence type="ECO:0000256" key="1">
    <source>
        <dbReference type="SAM" id="MobiDB-lite"/>
    </source>
</evidence>
<reference evidence="2 3" key="1">
    <citation type="submission" date="2024-03" db="EMBL/GenBank/DDBJ databases">
        <authorList>
            <person name="Gkanogiannis A."/>
            <person name="Becerra Lopez-Lavalle L."/>
        </authorList>
    </citation>
    <scope>NUCLEOTIDE SEQUENCE [LARGE SCALE GENOMIC DNA]</scope>
</reference>
<gene>
    <name evidence="2" type="ORF">CITCOLO1_LOCUS4516</name>
</gene>
<dbReference type="PANTHER" id="PTHR33168">
    <property type="entry name" value="STRESS INDUCED PROTEIN-RELATED"/>
    <property type="match status" value="1"/>
</dbReference>
<evidence type="ECO:0000313" key="3">
    <source>
        <dbReference type="Proteomes" id="UP001642487"/>
    </source>
</evidence>
<proteinExistence type="predicted"/>
<accession>A0ABP0XXC1</accession>
<feature type="region of interest" description="Disordered" evidence="1">
    <location>
        <begin position="1"/>
        <end position="30"/>
    </location>
</feature>
<organism evidence="2 3">
    <name type="scientific">Citrullus colocynthis</name>
    <name type="common">colocynth</name>
    <dbReference type="NCBI Taxonomy" id="252529"/>
    <lineage>
        <taxon>Eukaryota</taxon>
        <taxon>Viridiplantae</taxon>
        <taxon>Streptophyta</taxon>
        <taxon>Embryophyta</taxon>
        <taxon>Tracheophyta</taxon>
        <taxon>Spermatophyta</taxon>
        <taxon>Magnoliopsida</taxon>
        <taxon>eudicotyledons</taxon>
        <taxon>Gunneridae</taxon>
        <taxon>Pentapetalae</taxon>
        <taxon>rosids</taxon>
        <taxon>fabids</taxon>
        <taxon>Cucurbitales</taxon>
        <taxon>Cucurbitaceae</taxon>
        <taxon>Benincaseae</taxon>
        <taxon>Citrullus</taxon>
    </lineage>
</organism>
<name>A0ABP0XXC1_9ROSI</name>
<keyword evidence="3" id="KW-1185">Reference proteome</keyword>
<dbReference type="EMBL" id="OZ021745">
    <property type="protein sequence ID" value="CAK9312808.1"/>
    <property type="molecule type" value="Genomic_DNA"/>
</dbReference>
<dbReference type="Proteomes" id="UP001642487">
    <property type="component" value="Chromosome 11"/>
</dbReference>
<feature type="compositionally biased region" description="Basic and acidic residues" evidence="1">
    <location>
        <begin position="13"/>
        <end position="24"/>
    </location>
</feature>
<sequence length="154" mass="17240">MASSSSSAIDGALRTEETRGTDRIEEGDDHDEVGVSYSSCGCFFGFGSRLSRSGSVRCGYLPLQPHRKDEEVKQSWMMKKVKRLNEIIKAMAGRKWRSLINGIINKRRSVRFQYDPRSYALNFDEGIGEEGRHVLRPPSASPIGLGIGMNRTQI</sequence>
<evidence type="ECO:0000313" key="2">
    <source>
        <dbReference type="EMBL" id="CAK9312808.1"/>
    </source>
</evidence>
<protein>
    <submittedName>
        <fullName evidence="2">Uncharacterized protein</fullName>
    </submittedName>
</protein>